<dbReference type="InterPro" id="IPR000719">
    <property type="entry name" value="Prot_kinase_dom"/>
</dbReference>
<evidence type="ECO:0000256" key="1">
    <source>
        <dbReference type="ARBA" id="ARBA00004167"/>
    </source>
</evidence>
<dbReference type="CDD" id="cd23509">
    <property type="entry name" value="Gnk2-like"/>
    <property type="match status" value="2"/>
</dbReference>
<dbReference type="Gene3D" id="3.30.200.20">
    <property type="entry name" value="Phosphorylase Kinase, domain 1"/>
    <property type="match status" value="1"/>
</dbReference>
<evidence type="ECO:0000256" key="14">
    <source>
        <dbReference type="ARBA" id="ARBA00023180"/>
    </source>
</evidence>
<feature type="domain" description="Gnk2-homologous" evidence="19">
    <location>
        <begin position="108"/>
        <end position="219"/>
    </location>
</feature>
<dbReference type="Pfam" id="PF01657">
    <property type="entry name" value="Stress-antifung"/>
    <property type="match status" value="2"/>
</dbReference>
<dbReference type="PROSITE" id="PS51473">
    <property type="entry name" value="GNK2"/>
    <property type="match status" value="2"/>
</dbReference>
<dbReference type="GO" id="GO:0005886">
    <property type="term" value="C:plasma membrane"/>
    <property type="evidence" value="ECO:0007669"/>
    <property type="project" value="TreeGrafter"/>
</dbReference>
<dbReference type="GO" id="GO:0004674">
    <property type="term" value="F:protein serine/threonine kinase activity"/>
    <property type="evidence" value="ECO:0007669"/>
    <property type="project" value="UniProtKB-KW"/>
</dbReference>
<keyword evidence="5 16" id="KW-0812">Transmembrane</keyword>
<evidence type="ECO:0000256" key="16">
    <source>
        <dbReference type="SAM" id="Phobius"/>
    </source>
</evidence>
<dbReference type="InterPro" id="IPR011009">
    <property type="entry name" value="Kinase-like_dom_sf"/>
</dbReference>
<dbReference type="FunFam" id="1.10.510.10:FF:001722">
    <property type="entry name" value="G-type lectin S-receptor-like serine/threonine-protein kinase B120"/>
    <property type="match status" value="1"/>
</dbReference>
<keyword evidence="4" id="KW-0808">Transferase</keyword>
<accession>A0AAW1YAT7</accession>
<keyword evidence="13" id="KW-0675">Receptor</keyword>
<reference evidence="20 21" key="1">
    <citation type="journal article" date="2023" name="G3 (Bethesda)">
        <title>A chromosome-length genome assembly and annotation of blackberry (Rubus argutus, cv. 'Hillquist').</title>
        <authorList>
            <person name="Bruna T."/>
            <person name="Aryal R."/>
            <person name="Dudchenko O."/>
            <person name="Sargent D.J."/>
            <person name="Mead D."/>
            <person name="Buti M."/>
            <person name="Cavallini A."/>
            <person name="Hytonen T."/>
            <person name="Andres J."/>
            <person name="Pham M."/>
            <person name="Weisz D."/>
            <person name="Mascagni F."/>
            <person name="Usai G."/>
            <person name="Natali L."/>
            <person name="Bassil N."/>
            <person name="Fernandez G.E."/>
            <person name="Lomsadze A."/>
            <person name="Armour M."/>
            <person name="Olukolu B."/>
            <person name="Poorten T."/>
            <person name="Britton C."/>
            <person name="Davik J."/>
            <person name="Ashrafi H."/>
            <person name="Aiden E.L."/>
            <person name="Borodovsky M."/>
            <person name="Worthington M."/>
        </authorList>
    </citation>
    <scope>NUCLEOTIDE SEQUENCE [LARGE SCALE GENOMIC DNA]</scope>
    <source>
        <strain evidence="20">PI 553951</strain>
    </source>
</reference>
<dbReference type="EMBL" id="JBEDUW010000002">
    <property type="protein sequence ID" value="KAK9946099.1"/>
    <property type="molecule type" value="Genomic_DNA"/>
</dbReference>
<evidence type="ECO:0000256" key="12">
    <source>
        <dbReference type="ARBA" id="ARBA00023136"/>
    </source>
</evidence>
<dbReference type="PROSITE" id="PS50011">
    <property type="entry name" value="PROTEIN_KINASE_DOM"/>
    <property type="match status" value="1"/>
</dbReference>
<feature type="domain" description="Protein kinase" evidence="18">
    <location>
        <begin position="311"/>
        <end position="561"/>
    </location>
</feature>
<evidence type="ECO:0000259" key="19">
    <source>
        <dbReference type="PROSITE" id="PS51473"/>
    </source>
</evidence>
<evidence type="ECO:0000256" key="2">
    <source>
        <dbReference type="ARBA" id="ARBA00022527"/>
    </source>
</evidence>
<dbReference type="Gene3D" id="3.30.430.20">
    <property type="entry name" value="Gnk2 domain, C-X8-C-X2-C motif"/>
    <property type="match status" value="2"/>
</dbReference>
<keyword evidence="3" id="KW-0597">Phosphoprotein</keyword>
<dbReference type="InterPro" id="IPR017441">
    <property type="entry name" value="Protein_kinase_ATP_BS"/>
</dbReference>
<keyword evidence="21" id="KW-1185">Reference proteome</keyword>
<keyword evidence="12 16" id="KW-0472">Membrane</keyword>
<keyword evidence="2" id="KW-0723">Serine/threonine-protein kinase</keyword>
<keyword evidence="7" id="KW-0677">Repeat</keyword>
<evidence type="ECO:0000256" key="11">
    <source>
        <dbReference type="ARBA" id="ARBA00022989"/>
    </source>
</evidence>
<dbReference type="Pfam" id="PF00069">
    <property type="entry name" value="Pkinase"/>
    <property type="match status" value="1"/>
</dbReference>
<evidence type="ECO:0000313" key="21">
    <source>
        <dbReference type="Proteomes" id="UP001457282"/>
    </source>
</evidence>
<evidence type="ECO:0000256" key="13">
    <source>
        <dbReference type="ARBA" id="ARBA00023170"/>
    </source>
</evidence>
<keyword evidence="9" id="KW-0418">Kinase</keyword>
<dbReference type="Proteomes" id="UP001457282">
    <property type="component" value="Unassembled WGS sequence"/>
</dbReference>
<feature type="transmembrane region" description="Helical" evidence="16">
    <location>
        <begin position="257"/>
        <end position="278"/>
    </location>
</feature>
<comment type="caution">
    <text evidence="20">The sequence shown here is derived from an EMBL/GenBank/DDBJ whole genome shotgun (WGS) entry which is preliminary data.</text>
</comment>
<evidence type="ECO:0000259" key="18">
    <source>
        <dbReference type="PROSITE" id="PS50011"/>
    </source>
</evidence>
<keyword evidence="11 16" id="KW-1133">Transmembrane helix</keyword>
<sequence>MVSSSFRLFLSIQAVHVLLIITQALDLPPNAPPDHHHRPAQNPGDDTDTVYATGVCRGDNKVDACGKCLSDSTYLLTNACPNQKEAVGCFDNCTLRYSNRSLYGVMESVPALISLNSQNVSSPDAADEFNQRLTELLETLTGEAASGGDMLKFAAGNLNASKTNKTIYAHAQCTPDLTELDCKNCLDDAYRRMKKYSHGNIGGRVCTPSCNFRFEVYRFIELQDVQLSDPIIPPLPSSNTTISLGSGKKRSNPFRTIIVFVVAIAASLALIISICIFLRIRKTKEKLGDEIGSAEALQFDFGSVKVATNNFSEQNKLGRGGFGVVYKGRLSNKDDIAVKRLSSDSKQGDQEFKNEVLLVARLQHRNLVKLLGFSLEGNERLLVYEFLPNASLDQFIFDQTKRSHLDWDSRQGETHRIVGTYGYMAPEYAMRGQFSVKSDVYSFGVLLLEIVSGQKINSSQHYENYGEDLVSSAWRYWREGTASNLIDSTLMPAVSSSEIMRCIHIGLLCLQQSVADRPTMTSVIQMLTSDSPSLPTPSQPTLFVITGPDMAEFMGSDESKR</sequence>
<dbReference type="PANTHER" id="PTHR27002:SF181">
    <property type="entry name" value="RECEPTOR-LIKE SERINE_THREONINE-PROTEIN KINASE"/>
    <property type="match status" value="1"/>
</dbReference>
<dbReference type="SUPFAM" id="SSF56112">
    <property type="entry name" value="Protein kinase-like (PK-like)"/>
    <property type="match status" value="1"/>
</dbReference>
<evidence type="ECO:0000256" key="3">
    <source>
        <dbReference type="ARBA" id="ARBA00022553"/>
    </source>
</evidence>
<evidence type="ECO:0000256" key="15">
    <source>
        <dbReference type="PROSITE-ProRule" id="PRU10141"/>
    </source>
</evidence>
<keyword evidence="10 15" id="KW-0067">ATP-binding</keyword>
<evidence type="ECO:0000256" key="4">
    <source>
        <dbReference type="ARBA" id="ARBA00022679"/>
    </source>
</evidence>
<proteinExistence type="predicted"/>
<dbReference type="InterPro" id="IPR038408">
    <property type="entry name" value="GNK2_sf"/>
</dbReference>
<comment type="subcellular location">
    <subcellularLocation>
        <location evidence="1">Membrane</location>
        <topology evidence="1">Single-pass membrane protein</topology>
    </subcellularLocation>
</comment>
<protein>
    <submittedName>
        <fullName evidence="20">Uncharacterized protein</fullName>
    </submittedName>
</protein>
<dbReference type="FunFam" id="3.30.430.20:FF:000002">
    <property type="entry name" value="Cysteine-rich receptor-like protein kinase 10"/>
    <property type="match status" value="1"/>
</dbReference>
<evidence type="ECO:0000256" key="6">
    <source>
        <dbReference type="ARBA" id="ARBA00022729"/>
    </source>
</evidence>
<dbReference type="Gene3D" id="1.10.510.10">
    <property type="entry name" value="Transferase(Phosphotransferase) domain 1"/>
    <property type="match status" value="1"/>
</dbReference>
<evidence type="ECO:0000313" key="20">
    <source>
        <dbReference type="EMBL" id="KAK9946099.1"/>
    </source>
</evidence>
<dbReference type="AlphaFoldDB" id="A0AAW1YAT7"/>
<dbReference type="GO" id="GO:0005524">
    <property type="term" value="F:ATP binding"/>
    <property type="evidence" value="ECO:0007669"/>
    <property type="project" value="UniProtKB-UniRule"/>
</dbReference>
<gene>
    <name evidence="20" type="ORF">M0R45_011576</name>
</gene>
<keyword evidence="6 17" id="KW-0732">Signal</keyword>
<evidence type="ECO:0000256" key="7">
    <source>
        <dbReference type="ARBA" id="ARBA00022737"/>
    </source>
</evidence>
<dbReference type="InterPro" id="IPR001245">
    <property type="entry name" value="Ser-Thr/Tyr_kinase_cat_dom"/>
</dbReference>
<keyword evidence="14" id="KW-0325">Glycoprotein</keyword>
<evidence type="ECO:0000256" key="8">
    <source>
        <dbReference type="ARBA" id="ARBA00022741"/>
    </source>
</evidence>
<feature type="signal peptide" evidence="17">
    <location>
        <begin position="1"/>
        <end position="24"/>
    </location>
</feature>
<organism evidence="20 21">
    <name type="scientific">Rubus argutus</name>
    <name type="common">Southern blackberry</name>
    <dbReference type="NCBI Taxonomy" id="59490"/>
    <lineage>
        <taxon>Eukaryota</taxon>
        <taxon>Viridiplantae</taxon>
        <taxon>Streptophyta</taxon>
        <taxon>Embryophyta</taxon>
        <taxon>Tracheophyta</taxon>
        <taxon>Spermatophyta</taxon>
        <taxon>Magnoliopsida</taxon>
        <taxon>eudicotyledons</taxon>
        <taxon>Gunneridae</taxon>
        <taxon>Pentapetalae</taxon>
        <taxon>rosids</taxon>
        <taxon>fabids</taxon>
        <taxon>Rosales</taxon>
        <taxon>Rosaceae</taxon>
        <taxon>Rosoideae</taxon>
        <taxon>Rosoideae incertae sedis</taxon>
        <taxon>Rubus</taxon>
    </lineage>
</organism>
<name>A0AAW1YAT7_RUBAR</name>
<feature type="domain" description="Gnk2-homologous" evidence="19">
    <location>
        <begin position="1"/>
        <end position="102"/>
    </location>
</feature>
<keyword evidence="8 15" id="KW-0547">Nucleotide-binding</keyword>
<dbReference type="FunFam" id="3.30.200.20:FF:000142">
    <property type="entry name" value="Cysteine-rich receptor-like protein kinase 10"/>
    <property type="match status" value="1"/>
</dbReference>
<dbReference type="InterPro" id="IPR002902">
    <property type="entry name" value="GNK2"/>
</dbReference>
<evidence type="ECO:0000256" key="5">
    <source>
        <dbReference type="ARBA" id="ARBA00022692"/>
    </source>
</evidence>
<evidence type="ECO:0000256" key="17">
    <source>
        <dbReference type="SAM" id="SignalP"/>
    </source>
</evidence>
<dbReference type="PANTHER" id="PTHR27002">
    <property type="entry name" value="RECEPTOR-LIKE SERINE/THREONINE-PROTEIN KINASE SD1-8"/>
    <property type="match status" value="1"/>
</dbReference>
<evidence type="ECO:0000256" key="9">
    <source>
        <dbReference type="ARBA" id="ARBA00022777"/>
    </source>
</evidence>
<evidence type="ECO:0000256" key="10">
    <source>
        <dbReference type="ARBA" id="ARBA00022840"/>
    </source>
</evidence>
<dbReference type="Pfam" id="PF07714">
    <property type="entry name" value="PK_Tyr_Ser-Thr"/>
    <property type="match status" value="1"/>
</dbReference>
<feature type="binding site" evidence="15">
    <location>
        <position position="339"/>
    </location>
    <ligand>
        <name>ATP</name>
        <dbReference type="ChEBI" id="CHEBI:30616"/>
    </ligand>
</feature>
<feature type="chain" id="PRO_5043788827" evidence="17">
    <location>
        <begin position="25"/>
        <end position="561"/>
    </location>
</feature>
<dbReference type="PROSITE" id="PS00107">
    <property type="entry name" value="PROTEIN_KINASE_ATP"/>
    <property type="match status" value="1"/>
</dbReference>